<dbReference type="EMBL" id="FUYE01000003">
    <property type="protein sequence ID" value="SKA84634.1"/>
    <property type="molecule type" value="Genomic_DNA"/>
</dbReference>
<evidence type="ECO:0000313" key="2">
    <source>
        <dbReference type="EMBL" id="SKA84634.1"/>
    </source>
</evidence>
<dbReference type="PANTHER" id="PTHR12526">
    <property type="entry name" value="GLYCOSYLTRANSFERASE"/>
    <property type="match status" value="1"/>
</dbReference>
<dbReference type="GO" id="GO:0016757">
    <property type="term" value="F:glycosyltransferase activity"/>
    <property type="evidence" value="ECO:0007669"/>
    <property type="project" value="TreeGrafter"/>
</dbReference>
<dbReference type="RefSeq" id="WP_078812246.1">
    <property type="nucleotide sequence ID" value="NZ_FUYE01000003.1"/>
</dbReference>
<dbReference type="Gene3D" id="3.40.50.2000">
    <property type="entry name" value="Glycogen Phosphorylase B"/>
    <property type="match status" value="2"/>
</dbReference>
<keyword evidence="2" id="KW-0808">Transferase</keyword>
<dbReference type="SUPFAM" id="SSF53756">
    <property type="entry name" value="UDP-Glycosyltransferase/glycogen phosphorylase"/>
    <property type="match status" value="1"/>
</dbReference>
<proteinExistence type="predicted"/>
<dbReference type="AlphaFoldDB" id="A0A1T4X4T7"/>
<dbReference type="Proteomes" id="UP000190774">
    <property type="component" value="Unassembled WGS sequence"/>
</dbReference>
<accession>A0A1T4X4T7</accession>
<evidence type="ECO:0000259" key="1">
    <source>
        <dbReference type="Pfam" id="PF13439"/>
    </source>
</evidence>
<dbReference type="OrthoDB" id="9811902at2"/>
<protein>
    <submittedName>
        <fullName evidence="2">Glycosyltransferase involved in cell wall bisynthesis</fullName>
    </submittedName>
</protein>
<sequence length="404" mass="45237">MRILWVKTGPLHPLDTGGKRRTHAMLTQISREHEVTYLSLLPEGMEVSTEEKADPYARHKIWVPTEVPSRTSLKFWTRLIQNTFFSSLPYALQRYQEPRMQTELQRLAAESAFDLVICDFLFPAPAFLGVKFACPVVLFQHNIEALIWKRLAESAPSMMRRQFLNMQYQRMHRWEDKLSRLFDGVITVSPDDSRLARELYGLTNVLGDVPTGVDVQFFKPASSPPPPFTIGFLGSMDWMPNIDACQYFLDEIMPLVHAQLPGVVLKIIGRNPPAHLKARASDKVIVTGTVDDVRPHVHSCHAIVVPLRAGGGTRIKIYEAMAMGVPVISTTIGAEGLPIVHESDILLADDASAFAQAIVRLVEDPALADKLAKKARSNVENHYSWTAATRTFMDLCAACPPRSN</sequence>
<dbReference type="PANTHER" id="PTHR12526:SF600">
    <property type="entry name" value="GLYCOSYL TRANSFERASE GROUP 1"/>
    <property type="match status" value="1"/>
</dbReference>
<feature type="domain" description="Glycosyltransferase subfamily 4-like N-terminal" evidence="1">
    <location>
        <begin position="60"/>
        <end position="216"/>
    </location>
</feature>
<gene>
    <name evidence="2" type="ORF">SAMN02745166_01035</name>
</gene>
<dbReference type="Pfam" id="PF13692">
    <property type="entry name" value="Glyco_trans_1_4"/>
    <property type="match status" value="1"/>
</dbReference>
<dbReference type="CDD" id="cd03801">
    <property type="entry name" value="GT4_PimA-like"/>
    <property type="match status" value="1"/>
</dbReference>
<organism evidence="2 3">
    <name type="scientific">Prosthecobacter debontii</name>
    <dbReference type="NCBI Taxonomy" id="48467"/>
    <lineage>
        <taxon>Bacteria</taxon>
        <taxon>Pseudomonadati</taxon>
        <taxon>Verrucomicrobiota</taxon>
        <taxon>Verrucomicrobiia</taxon>
        <taxon>Verrucomicrobiales</taxon>
        <taxon>Verrucomicrobiaceae</taxon>
        <taxon>Prosthecobacter</taxon>
    </lineage>
</organism>
<dbReference type="InterPro" id="IPR028098">
    <property type="entry name" value="Glyco_trans_4-like_N"/>
</dbReference>
<dbReference type="STRING" id="48467.SAMN02745166_01035"/>
<keyword evidence="3" id="KW-1185">Reference proteome</keyword>
<name>A0A1T4X4T7_9BACT</name>
<evidence type="ECO:0000313" key="3">
    <source>
        <dbReference type="Proteomes" id="UP000190774"/>
    </source>
</evidence>
<reference evidence="3" key="1">
    <citation type="submission" date="2017-02" db="EMBL/GenBank/DDBJ databases">
        <authorList>
            <person name="Varghese N."/>
            <person name="Submissions S."/>
        </authorList>
    </citation>
    <scope>NUCLEOTIDE SEQUENCE [LARGE SCALE GENOMIC DNA]</scope>
    <source>
        <strain evidence="3">ATCC 700200</strain>
    </source>
</reference>
<dbReference type="Pfam" id="PF13439">
    <property type="entry name" value="Glyco_transf_4"/>
    <property type="match status" value="1"/>
</dbReference>